<dbReference type="PANTHER" id="PTHR47331">
    <property type="entry name" value="PHD-TYPE DOMAIN-CONTAINING PROTEIN"/>
    <property type="match status" value="1"/>
</dbReference>
<accession>A0A2H1WI74</accession>
<dbReference type="AlphaFoldDB" id="A0A2H1WI74"/>
<protein>
    <submittedName>
        <fullName evidence="1">SFRICE_041182</fullName>
    </submittedName>
</protein>
<proteinExistence type="predicted"/>
<dbReference type="EMBL" id="ODYU01008829">
    <property type="protein sequence ID" value="SOQ52773.1"/>
    <property type="molecule type" value="Genomic_DNA"/>
</dbReference>
<dbReference type="Pfam" id="PF05380">
    <property type="entry name" value="Peptidase_A17"/>
    <property type="match status" value="1"/>
</dbReference>
<dbReference type="InterPro" id="IPR005312">
    <property type="entry name" value="DUF1759"/>
</dbReference>
<dbReference type="PANTHER" id="PTHR47331:SF5">
    <property type="entry name" value="RIBONUCLEASE H"/>
    <property type="match status" value="1"/>
</dbReference>
<gene>
    <name evidence="1" type="ORF">SFRICE_041182</name>
</gene>
<evidence type="ECO:0000313" key="1">
    <source>
        <dbReference type="EMBL" id="SOQ52773.1"/>
    </source>
</evidence>
<dbReference type="Pfam" id="PF03564">
    <property type="entry name" value="DUF1759"/>
    <property type="match status" value="1"/>
</dbReference>
<reference evidence="1" key="1">
    <citation type="submission" date="2016-07" db="EMBL/GenBank/DDBJ databases">
        <authorList>
            <person name="Bretaudeau A."/>
        </authorList>
    </citation>
    <scope>NUCLEOTIDE SEQUENCE</scope>
    <source>
        <strain evidence="1">Rice</strain>
        <tissue evidence="1">Whole body</tissue>
    </source>
</reference>
<organism evidence="1">
    <name type="scientific">Spodoptera frugiperda</name>
    <name type="common">Fall armyworm</name>
    <dbReference type="NCBI Taxonomy" id="7108"/>
    <lineage>
        <taxon>Eukaryota</taxon>
        <taxon>Metazoa</taxon>
        <taxon>Ecdysozoa</taxon>
        <taxon>Arthropoda</taxon>
        <taxon>Hexapoda</taxon>
        <taxon>Insecta</taxon>
        <taxon>Pterygota</taxon>
        <taxon>Neoptera</taxon>
        <taxon>Endopterygota</taxon>
        <taxon>Lepidoptera</taxon>
        <taxon>Glossata</taxon>
        <taxon>Ditrysia</taxon>
        <taxon>Noctuoidea</taxon>
        <taxon>Noctuidae</taxon>
        <taxon>Amphipyrinae</taxon>
        <taxon>Spodoptera</taxon>
    </lineage>
</organism>
<dbReference type="InterPro" id="IPR008042">
    <property type="entry name" value="Retrotrans_Pao"/>
</dbReference>
<sequence>MEGQINVLKDLQSVMTKALASYKKSPKDRLTVEYIETRLELLENDWSLFKDTKSQLYKNYKLEDVIQKVADIYDTTEDTYITYKCAMKSALNKLKAKEAIVQQGSESNKMSRATSSLVKLPKISIPTFSGKYSEWTTFYDLFTSLVHNNPSLDNVQKMHYLKGHLTGEAEQLIRHTPITDANYNQCWLQLERRYANKKYLTNCILKRLFSQKRLLVESASGLKELLDTTTDCLSALTNLKIDVSTWDVIIIHIVTFQLDNETRKQWELSISTDSSNELPTLEQFKKFIEGRFRALEFIEPKKVHQGSNIAHAHSPKAMLATKTSSMLCEYCSESHKLCFCKKFANQSVDDRREFVAKNKICFNCLGSNHTIYDCKKQMSCRICKKRHHSLLHLNRDANTGMDSLVQDTATKSAVDNNSTDDSQIVACLSTGKIAKPSQVLLATALIKAESKTGQFMTVRALLDQGSQACFITEATVQLLRLKKSLVSGVITGLGNNRSTTAKYMVTLTIKSKIDDNFQLKINAYVLNKITSYLPEKSMNISSFDWIDSYGLSLADPNFNTPNRIDILLGADAYASIIKEGIVRSPTGTLIAQSTALGWILSGLVASSNDKEMQHLPKNISVNCAHFNEDNLLRFWEIEEQKSSKKILNPEEQRCEELYTKTKVRDDTGRYVVHLPFRNDDPACKGGSSRYIAEMRLKSLEKRLSKDTCLMGKYIGVINGYLQLGHLRPVKEGDDKKGQAVYLPHHAVVRDDKTNTKVRVVFNASEKNKKGMEQQKWNSNNQEIMKIIDQMKETEEEVEQTGPIKKENKNFEIKLDSTIKILGLTWNRNDDSFQYTANLAPLKTAPVTKRKVISDIARLFYPLGWLAPSVGLAKSFMLRLWLAGVSWDEALNKKVVQEWNTYREELTLLTKVRIPRWLRSKFKDKLELHGFSDTSKIAYSAVVYLRVPNAVDGVHVSLLVARTRVVPIKQVNIPRLELCGAVLLTRLLIETEHVLNSSREQVKVWTDSTVVLSWLNSHPSRWKTFATSSLVIR</sequence>
<name>A0A2H1WI74_SPOFR</name>